<dbReference type="AlphaFoldDB" id="A0A6J0BZG9"/>
<dbReference type="OrthoDB" id="7679971at2759"/>
<evidence type="ECO:0000256" key="1">
    <source>
        <dbReference type="SAM" id="MobiDB-lite"/>
    </source>
</evidence>
<feature type="chain" id="PRO_5027113591" evidence="2">
    <location>
        <begin position="20"/>
        <end position="209"/>
    </location>
</feature>
<dbReference type="RefSeq" id="XP_015520376.1">
    <property type="nucleotide sequence ID" value="XM_015664890.2"/>
</dbReference>
<feature type="compositionally biased region" description="Basic and acidic residues" evidence="1">
    <location>
        <begin position="114"/>
        <end position="124"/>
    </location>
</feature>
<keyword evidence="2" id="KW-0732">Signal</keyword>
<keyword evidence="3" id="KW-1185">Reference proteome</keyword>
<gene>
    <name evidence="4" type="primary">LOC107224718</name>
</gene>
<organism evidence="4">
    <name type="scientific">Neodiprion lecontei</name>
    <name type="common">Redheaded pine sawfly</name>
    <dbReference type="NCBI Taxonomy" id="441921"/>
    <lineage>
        <taxon>Eukaryota</taxon>
        <taxon>Metazoa</taxon>
        <taxon>Ecdysozoa</taxon>
        <taxon>Arthropoda</taxon>
        <taxon>Hexapoda</taxon>
        <taxon>Insecta</taxon>
        <taxon>Pterygota</taxon>
        <taxon>Neoptera</taxon>
        <taxon>Endopterygota</taxon>
        <taxon>Hymenoptera</taxon>
        <taxon>Tenthredinoidea</taxon>
        <taxon>Diprionidae</taxon>
        <taxon>Diprioninae</taxon>
        <taxon>Neodiprion</taxon>
    </lineage>
</organism>
<feature type="signal peptide" evidence="2">
    <location>
        <begin position="1"/>
        <end position="19"/>
    </location>
</feature>
<evidence type="ECO:0000313" key="4">
    <source>
        <dbReference type="RefSeq" id="XP_015520376.1"/>
    </source>
</evidence>
<accession>A0A6J0BZG9</accession>
<proteinExistence type="predicted"/>
<dbReference type="KEGG" id="nlo:107224718"/>
<evidence type="ECO:0000256" key="2">
    <source>
        <dbReference type="SAM" id="SignalP"/>
    </source>
</evidence>
<dbReference type="GeneID" id="107224718"/>
<sequence>MKILIGYCVLCIFLIEVQGKPQITKLFPVKELAAFHERTSDIKPLDKLLAKLQAGYNFVFNRAEDTSNVEKILSNDEPNPDVEALKLIWANVISPLPTASSGNKESDFTLGRSFDTESKKENEISKGSAAPETVKKSETDDWLDGIEAPKTVDGLELQENSDDDSVVETTTPTTLQLPAALGRHLLEWLGSLLNLTYGAYTRVAQAVKP</sequence>
<evidence type="ECO:0000313" key="3">
    <source>
        <dbReference type="Proteomes" id="UP000829291"/>
    </source>
</evidence>
<dbReference type="Proteomes" id="UP000829291">
    <property type="component" value="Chromosome 3"/>
</dbReference>
<protein>
    <submittedName>
        <fullName evidence="4">Uncharacterized protein LOC107224718</fullName>
    </submittedName>
</protein>
<feature type="region of interest" description="Disordered" evidence="1">
    <location>
        <begin position="101"/>
        <end position="139"/>
    </location>
</feature>
<reference evidence="4" key="1">
    <citation type="submission" date="2025-08" db="UniProtKB">
        <authorList>
            <consortium name="RefSeq"/>
        </authorList>
    </citation>
    <scope>IDENTIFICATION</scope>
    <source>
        <tissue evidence="4">Thorax and Abdomen</tissue>
    </source>
</reference>
<dbReference type="InParanoid" id="A0A6J0BZG9"/>
<name>A0A6J0BZG9_NEOLC</name>